<dbReference type="OMA" id="VAAMSCT"/>
<evidence type="ECO:0000313" key="3">
    <source>
        <dbReference type="EMBL" id="KDN60241.1"/>
    </source>
</evidence>
<dbReference type="eggNOG" id="ENOG502R787">
    <property type="taxonomic scope" value="Eukaryota"/>
</dbReference>
<proteinExistence type="predicted"/>
<dbReference type="InterPro" id="IPR011058">
    <property type="entry name" value="Cyanovirin-N"/>
</dbReference>
<feature type="domain" description="Cyanovirin-N" evidence="2">
    <location>
        <begin position="22"/>
        <end position="118"/>
    </location>
</feature>
<gene>
    <name evidence="3" type="ORF">CSUB01_03815</name>
</gene>
<evidence type="ECO:0000256" key="1">
    <source>
        <dbReference type="SAM" id="SignalP"/>
    </source>
</evidence>
<dbReference type="Gene3D" id="2.30.60.10">
    <property type="entry name" value="Cyanovirin-N"/>
    <property type="match status" value="1"/>
</dbReference>
<accession>A0A066X3D8</accession>
<sequence length="118" mass="11883">MQISAITSIILGLVSVQVSASGFKKTCNTVELNGLTLSAECATGLGFNGGTSDLDLNKCFFALNGQVSCGAGGISGCKCSQTDVAAMSCTCPDNSGKQLTNNVDLDACLSNSDGQLSC</sequence>
<feature type="chain" id="PRO_5001629730" description="Cyanovirin-N domain-containing protein" evidence="1">
    <location>
        <begin position="21"/>
        <end position="118"/>
    </location>
</feature>
<dbReference type="SUPFAM" id="SSF51322">
    <property type="entry name" value="Cyanovirin-N"/>
    <property type="match status" value="1"/>
</dbReference>
<dbReference type="InterPro" id="IPR036673">
    <property type="entry name" value="Cyanovirin-N_sf"/>
</dbReference>
<dbReference type="AlphaFoldDB" id="A0A066X3D8"/>
<dbReference type="HOGENOM" id="CLU_144945_1_2_1"/>
<evidence type="ECO:0000313" key="4">
    <source>
        <dbReference type="Proteomes" id="UP000027238"/>
    </source>
</evidence>
<name>A0A066X3D8_COLSU</name>
<dbReference type="Pfam" id="PF08881">
    <property type="entry name" value="CVNH"/>
    <property type="match status" value="1"/>
</dbReference>
<organism evidence="3 4">
    <name type="scientific">Colletotrichum sublineola</name>
    <name type="common">Sorghum anthracnose fungus</name>
    <dbReference type="NCBI Taxonomy" id="1173701"/>
    <lineage>
        <taxon>Eukaryota</taxon>
        <taxon>Fungi</taxon>
        <taxon>Dikarya</taxon>
        <taxon>Ascomycota</taxon>
        <taxon>Pezizomycotina</taxon>
        <taxon>Sordariomycetes</taxon>
        <taxon>Hypocreomycetidae</taxon>
        <taxon>Glomerellales</taxon>
        <taxon>Glomerellaceae</taxon>
        <taxon>Colletotrichum</taxon>
        <taxon>Colletotrichum graminicola species complex</taxon>
    </lineage>
</organism>
<keyword evidence="1" id="KW-0732">Signal</keyword>
<protein>
    <recommendedName>
        <fullName evidence="2">Cyanovirin-N domain-containing protein</fullName>
    </recommendedName>
</protein>
<feature type="signal peptide" evidence="1">
    <location>
        <begin position="1"/>
        <end position="20"/>
    </location>
</feature>
<dbReference type="SMART" id="SM01111">
    <property type="entry name" value="CVNH"/>
    <property type="match status" value="1"/>
</dbReference>
<keyword evidence="4" id="KW-1185">Reference proteome</keyword>
<dbReference type="OrthoDB" id="4672515at2759"/>
<reference evidence="4" key="1">
    <citation type="journal article" date="2014" name="Genome Announc.">
        <title>Draft genome sequence of Colletotrichum sublineola, a destructive pathogen of cultivated sorghum.</title>
        <authorList>
            <person name="Baroncelli R."/>
            <person name="Sanz-Martin J.M."/>
            <person name="Rech G.E."/>
            <person name="Sukno S.A."/>
            <person name="Thon M.R."/>
        </authorList>
    </citation>
    <scope>NUCLEOTIDE SEQUENCE [LARGE SCALE GENOMIC DNA]</scope>
    <source>
        <strain evidence="4">TX430BB</strain>
    </source>
</reference>
<evidence type="ECO:0000259" key="2">
    <source>
        <dbReference type="SMART" id="SM01111"/>
    </source>
</evidence>
<dbReference type="Proteomes" id="UP000027238">
    <property type="component" value="Unassembled WGS sequence"/>
</dbReference>
<comment type="caution">
    <text evidence="3">The sequence shown here is derived from an EMBL/GenBank/DDBJ whole genome shotgun (WGS) entry which is preliminary data.</text>
</comment>
<dbReference type="EMBL" id="JMSE01001539">
    <property type="protein sequence ID" value="KDN60241.1"/>
    <property type="molecule type" value="Genomic_DNA"/>
</dbReference>